<evidence type="ECO:0008006" key="3">
    <source>
        <dbReference type="Google" id="ProtNLM"/>
    </source>
</evidence>
<gene>
    <name evidence="1" type="ORF">GP2_066_00070</name>
</gene>
<accession>A0ABQ0IS21</accession>
<name>A0ABQ0IS21_9ACTN</name>
<organism evidence="1 2">
    <name type="scientific">Gordonia paraffinivorans NBRC 108238</name>
    <dbReference type="NCBI Taxonomy" id="1223543"/>
    <lineage>
        <taxon>Bacteria</taxon>
        <taxon>Bacillati</taxon>
        <taxon>Actinomycetota</taxon>
        <taxon>Actinomycetes</taxon>
        <taxon>Mycobacteriales</taxon>
        <taxon>Gordoniaceae</taxon>
        <taxon>Gordonia</taxon>
    </lineage>
</organism>
<evidence type="ECO:0000313" key="1">
    <source>
        <dbReference type="EMBL" id="GAC86253.1"/>
    </source>
</evidence>
<dbReference type="Proteomes" id="UP000035021">
    <property type="component" value="Unassembled WGS sequence"/>
</dbReference>
<evidence type="ECO:0000313" key="2">
    <source>
        <dbReference type="Proteomes" id="UP000035021"/>
    </source>
</evidence>
<comment type="caution">
    <text evidence="1">The sequence shown here is derived from an EMBL/GenBank/DDBJ whole genome shotgun (WGS) entry which is preliminary data.</text>
</comment>
<proteinExistence type="predicted"/>
<sequence>MSSEELKMIAFAEQGMPFNGSRDDEILPTFGLTPGDFYLRTAQVVSQVSTPGDARAVRFAHYCCRKAKEHETASRPVNGIAY</sequence>
<protein>
    <recommendedName>
        <fullName evidence="3">DUF3263 domain-containing protein</fullName>
    </recommendedName>
</protein>
<dbReference type="EMBL" id="BAOQ01000066">
    <property type="protein sequence ID" value="GAC86253.1"/>
    <property type="molecule type" value="Genomic_DNA"/>
</dbReference>
<keyword evidence="2" id="KW-1185">Reference proteome</keyword>
<reference evidence="1 2" key="1">
    <citation type="submission" date="2013-02" db="EMBL/GenBank/DDBJ databases">
        <title>Whole genome shotgun sequence of Gordonia paraffinivorans NBRC 108238.</title>
        <authorList>
            <person name="Isaki-Nakamura S."/>
            <person name="Hosoyama A."/>
            <person name="Tsuchikane K."/>
            <person name="Ando Y."/>
            <person name="Baba S."/>
            <person name="Ohji S."/>
            <person name="Hamada M."/>
            <person name="Tamura T."/>
            <person name="Yamazoe A."/>
            <person name="Yamazaki S."/>
            <person name="Fujita N."/>
        </authorList>
    </citation>
    <scope>NUCLEOTIDE SEQUENCE [LARGE SCALE GENOMIC DNA]</scope>
    <source>
        <strain evidence="1 2">NBRC 108238</strain>
    </source>
</reference>